<evidence type="ECO:0000313" key="1">
    <source>
        <dbReference type="EMBL" id="GBP85722.1"/>
    </source>
</evidence>
<comment type="caution">
    <text evidence="1">The sequence shown here is derived from an EMBL/GenBank/DDBJ whole genome shotgun (WGS) entry which is preliminary data.</text>
</comment>
<protein>
    <submittedName>
        <fullName evidence="1">Uncharacterized protein</fullName>
    </submittedName>
</protein>
<name>A0A4C1ZEB4_EUMVA</name>
<reference evidence="1 2" key="1">
    <citation type="journal article" date="2019" name="Commun. Biol.">
        <title>The bagworm genome reveals a unique fibroin gene that provides high tensile strength.</title>
        <authorList>
            <person name="Kono N."/>
            <person name="Nakamura H."/>
            <person name="Ohtoshi R."/>
            <person name="Tomita M."/>
            <person name="Numata K."/>
            <person name="Arakawa K."/>
        </authorList>
    </citation>
    <scope>NUCLEOTIDE SEQUENCE [LARGE SCALE GENOMIC DNA]</scope>
</reference>
<keyword evidence="2" id="KW-1185">Reference proteome</keyword>
<proteinExistence type="predicted"/>
<dbReference type="EMBL" id="BGZK01001755">
    <property type="protein sequence ID" value="GBP85722.1"/>
    <property type="molecule type" value="Genomic_DNA"/>
</dbReference>
<gene>
    <name evidence="1" type="ORF">EVAR_69983_1</name>
</gene>
<dbReference type="Proteomes" id="UP000299102">
    <property type="component" value="Unassembled WGS sequence"/>
</dbReference>
<dbReference type="AlphaFoldDB" id="A0A4C1ZEB4"/>
<evidence type="ECO:0000313" key="2">
    <source>
        <dbReference type="Proteomes" id="UP000299102"/>
    </source>
</evidence>
<accession>A0A4C1ZEB4</accession>
<organism evidence="1 2">
    <name type="scientific">Eumeta variegata</name>
    <name type="common">Bagworm moth</name>
    <name type="synonym">Eumeta japonica</name>
    <dbReference type="NCBI Taxonomy" id="151549"/>
    <lineage>
        <taxon>Eukaryota</taxon>
        <taxon>Metazoa</taxon>
        <taxon>Ecdysozoa</taxon>
        <taxon>Arthropoda</taxon>
        <taxon>Hexapoda</taxon>
        <taxon>Insecta</taxon>
        <taxon>Pterygota</taxon>
        <taxon>Neoptera</taxon>
        <taxon>Endopterygota</taxon>
        <taxon>Lepidoptera</taxon>
        <taxon>Glossata</taxon>
        <taxon>Ditrysia</taxon>
        <taxon>Tineoidea</taxon>
        <taxon>Psychidae</taxon>
        <taxon>Oiketicinae</taxon>
        <taxon>Eumeta</taxon>
    </lineage>
</organism>
<sequence length="94" mass="10670">MRRKIKVLQHKTERDLWTGGLVLRRAAFTPPPVKTSHCVNIYSESGQFLFEAYSVGLAEIRRMHISALSLVWCMGVARVFARLENSLPTVLPES</sequence>